<keyword evidence="2" id="KW-1185">Reference proteome</keyword>
<proteinExistence type="predicted"/>
<evidence type="ECO:0000313" key="2">
    <source>
        <dbReference type="Proteomes" id="UP001242368"/>
    </source>
</evidence>
<dbReference type="RefSeq" id="WP_290365483.1">
    <property type="nucleotide sequence ID" value="NZ_JAUFQU010000080.1"/>
</dbReference>
<sequence length="81" mass="9320">MKKGCNSCLPHQPNQKITFTLQAMIMDLNCLSEDDFFVDETFVQELLSVENIVEDIKKRSQHQRNGETYFSGCCFGIGSYF</sequence>
<dbReference type="EMBL" id="JAUFQU010000080">
    <property type="protein sequence ID" value="MDN3710258.1"/>
    <property type="molecule type" value="Genomic_DNA"/>
</dbReference>
<comment type="caution">
    <text evidence="1">The sequence shown here is derived from an EMBL/GenBank/DDBJ whole genome shotgun (WGS) entry which is preliminary data.</text>
</comment>
<protein>
    <submittedName>
        <fullName evidence="1">Uncharacterized protein</fullName>
    </submittedName>
</protein>
<accession>A0ABT8D2X6</accession>
<gene>
    <name evidence="1" type="ORF">QW060_25750</name>
</gene>
<dbReference type="Proteomes" id="UP001242368">
    <property type="component" value="Unassembled WGS sequence"/>
</dbReference>
<name>A0ABT8D2X6_9FLAO</name>
<organism evidence="1 2">
    <name type="scientific">Paenimyroides ceti</name>
    <dbReference type="NCBI Taxonomy" id="395087"/>
    <lineage>
        <taxon>Bacteria</taxon>
        <taxon>Pseudomonadati</taxon>
        <taxon>Bacteroidota</taxon>
        <taxon>Flavobacteriia</taxon>
        <taxon>Flavobacteriales</taxon>
        <taxon>Flavobacteriaceae</taxon>
        <taxon>Paenimyroides</taxon>
    </lineage>
</organism>
<evidence type="ECO:0000313" key="1">
    <source>
        <dbReference type="EMBL" id="MDN3710258.1"/>
    </source>
</evidence>
<reference evidence="2" key="1">
    <citation type="journal article" date="2019" name="Int. J. Syst. Evol. Microbiol.">
        <title>The Global Catalogue of Microorganisms (GCM) 10K type strain sequencing project: providing services to taxonomists for standard genome sequencing and annotation.</title>
        <authorList>
            <consortium name="The Broad Institute Genomics Platform"/>
            <consortium name="The Broad Institute Genome Sequencing Center for Infectious Disease"/>
            <person name="Wu L."/>
            <person name="Ma J."/>
        </authorList>
    </citation>
    <scope>NUCLEOTIDE SEQUENCE [LARGE SCALE GENOMIC DNA]</scope>
    <source>
        <strain evidence="2">CECT 7184</strain>
    </source>
</reference>